<gene>
    <name evidence="14" type="ORF">SAMN06269250_6114</name>
</gene>
<dbReference type="Gene3D" id="3.30.1330.90">
    <property type="entry name" value="D-3-phosphoglycerate dehydrogenase, domain 3"/>
    <property type="match status" value="1"/>
</dbReference>
<evidence type="ECO:0000256" key="6">
    <source>
        <dbReference type="ARBA" id="ARBA00022723"/>
    </source>
</evidence>
<accession>A0A286GSH4</accession>
<evidence type="ECO:0000256" key="3">
    <source>
        <dbReference type="ARBA" id="ARBA00008636"/>
    </source>
</evidence>
<keyword evidence="5 11" id="KW-0004">4Fe-4S</keyword>
<dbReference type="GO" id="GO:0006094">
    <property type="term" value="P:gluconeogenesis"/>
    <property type="evidence" value="ECO:0007669"/>
    <property type="project" value="UniProtKB-KW"/>
</dbReference>
<dbReference type="Pfam" id="PF03315">
    <property type="entry name" value="SDH_beta"/>
    <property type="match status" value="1"/>
</dbReference>
<reference evidence="15" key="1">
    <citation type="submission" date="2017-09" db="EMBL/GenBank/DDBJ databases">
        <authorList>
            <person name="Varghese N."/>
            <person name="Submissions S."/>
        </authorList>
    </citation>
    <scope>NUCLEOTIDE SEQUENCE [LARGE SCALE GENOMIC DNA]</scope>
    <source>
        <strain evidence="15">DSM 29961</strain>
    </source>
</reference>
<evidence type="ECO:0000313" key="14">
    <source>
        <dbReference type="EMBL" id="SOD98495.1"/>
    </source>
</evidence>
<comment type="catalytic activity">
    <reaction evidence="10 11">
        <text>L-serine = pyruvate + NH4(+)</text>
        <dbReference type="Rhea" id="RHEA:19169"/>
        <dbReference type="ChEBI" id="CHEBI:15361"/>
        <dbReference type="ChEBI" id="CHEBI:28938"/>
        <dbReference type="ChEBI" id="CHEBI:33384"/>
        <dbReference type="EC" id="4.3.1.17"/>
    </reaction>
</comment>
<dbReference type="Pfam" id="PF03313">
    <property type="entry name" value="SDH_alpha"/>
    <property type="match status" value="1"/>
</dbReference>
<keyword evidence="6 11" id="KW-0479">Metal-binding</keyword>
<organism evidence="14 15">
    <name type="scientific">Spirosoma fluviale</name>
    <dbReference type="NCBI Taxonomy" id="1597977"/>
    <lineage>
        <taxon>Bacteria</taxon>
        <taxon>Pseudomonadati</taxon>
        <taxon>Bacteroidota</taxon>
        <taxon>Cytophagia</taxon>
        <taxon>Cytophagales</taxon>
        <taxon>Cytophagaceae</taxon>
        <taxon>Spirosoma</taxon>
    </lineage>
</organism>
<dbReference type="EC" id="4.3.1.17" evidence="11"/>
<dbReference type="PANTHER" id="PTHR30182:SF1">
    <property type="entry name" value="L-SERINE DEHYDRATASE 1"/>
    <property type="match status" value="1"/>
</dbReference>
<dbReference type="Proteomes" id="UP000219452">
    <property type="component" value="Unassembled WGS sequence"/>
</dbReference>
<dbReference type="GO" id="GO:0051539">
    <property type="term" value="F:4 iron, 4 sulfur cluster binding"/>
    <property type="evidence" value="ECO:0007669"/>
    <property type="project" value="UniProtKB-UniRule"/>
</dbReference>
<keyword evidence="4 11" id="KW-0312">Gluconeogenesis</keyword>
<dbReference type="GO" id="GO:0003941">
    <property type="term" value="F:L-serine ammonia-lyase activity"/>
    <property type="evidence" value="ECO:0007669"/>
    <property type="project" value="UniProtKB-UniRule"/>
</dbReference>
<dbReference type="SUPFAM" id="SSF143548">
    <property type="entry name" value="Serine metabolism enzymes domain"/>
    <property type="match status" value="1"/>
</dbReference>
<evidence type="ECO:0000313" key="15">
    <source>
        <dbReference type="Proteomes" id="UP000219452"/>
    </source>
</evidence>
<comment type="cofactor">
    <cofactor evidence="1 11">
        <name>[4Fe-4S] cluster</name>
        <dbReference type="ChEBI" id="CHEBI:49883"/>
    </cofactor>
</comment>
<keyword evidence="15" id="KW-1185">Reference proteome</keyword>
<evidence type="ECO:0000256" key="1">
    <source>
        <dbReference type="ARBA" id="ARBA00001966"/>
    </source>
</evidence>
<dbReference type="InterPro" id="IPR005131">
    <property type="entry name" value="Ser_deHydtase_bsu"/>
</dbReference>
<keyword evidence="9 11" id="KW-0456">Lyase</keyword>
<comment type="pathway">
    <text evidence="2">Carbohydrate biosynthesis; gluconeogenesis.</text>
</comment>
<proteinExistence type="inferred from homology"/>
<feature type="domain" description="Serine dehydratase-like alpha subunit" evidence="12">
    <location>
        <begin position="202"/>
        <end position="467"/>
    </location>
</feature>
<keyword evidence="7 11" id="KW-0408">Iron</keyword>
<protein>
    <recommendedName>
        <fullName evidence="11">L-serine dehydratase</fullName>
        <ecNumber evidence="11">4.3.1.17</ecNumber>
    </recommendedName>
</protein>
<evidence type="ECO:0000259" key="12">
    <source>
        <dbReference type="Pfam" id="PF03313"/>
    </source>
</evidence>
<dbReference type="InterPro" id="IPR029009">
    <property type="entry name" value="ASB_dom_sf"/>
</dbReference>
<evidence type="ECO:0000256" key="5">
    <source>
        <dbReference type="ARBA" id="ARBA00022485"/>
    </source>
</evidence>
<dbReference type="NCBIfam" id="TIGR00720">
    <property type="entry name" value="sda_mono"/>
    <property type="match status" value="1"/>
</dbReference>
<sequence length="473" mass="50707">MAKLELGPDNFINMASSPITTSVFDLFKVGPGPSSSHTIGPMKAAFDFRQRLAQLPPDVQQRADAIHVYLYGSLSATGKGHGTDRAVVAGLLGWQPESTDPVAMLKLLRDPAVRYPVPLGEKALEVGTQQIHFERKRYDSPYANTMVLKLTSGEEVMAEEEYYSIGGGFIIRKGEPEASANARHVPYPYSTMTELKALLTDHALSLDELLMANEMALTSRNRTEVNQRLDQLLDFMHKAVRRGLKHKGVLPGTIRLSRKAPILFQQAKGMSQSSDGFLIFLNAYCLAASEENAAGGIVVTAPTSGASGVIPGLTFLAKHHFHYNKATMRAGMLAAAVIGFLVKHNASISGAEMGCMGEIGTASAMGAAFLTRCAQPTADIGPIEAAAEIGIEHHLGMTCDPIGGYVQIPCIERNAMGAVKAYNAYLLATSGASHFQKISLDSVIKVMKATGRDMSTKYKETSEAGLALSATEC</sequence>
<evidence type="ECO:0000256" key="4">
    <source>
        <dbReference type="ARBA" id="ARBA00022432"/>
    </source>
</evidence>
<evidence type="ECO:0000256" key="11">
    <source>
        <dbReference type="RuleBase" id="RU366059"/>
    </source>
</evidence>
<evidence type="ECO:0000259" key="13">
    <source>
        <dbReference type="Pfam" id="PF03315"/>
    </source>
</evidence>
<dbReference type="AlphaFoldDB" id="A0A286GSH4"/>
<dbReference type="PANTHER" id="PTHR30182">
    <property type="entry name" value="L-SERINE DEHYDRATASE"/>
    <property type="match status" value="1"/>
</dbReference>
<dbReference type="InterPro" id="IPR005130">
    <property type="entry name" value="Ser_deHydtase-like_asu"/>
</dbReference>
<keyword evidence="8 11" id="KW-0411">Iron-sulfur</keyword>
<evidence type="ECO:0000256" key="9">
    <source>
        <dbReference type="ARBA" id="ARBA00023239"/>
    </source>
</evidence>
<evidence type="ECO:0000256" key="10">
    <source>
        <dbReference type="ARBA" id="ARBA00049406"/>
    </source>
</evidence>
<evidence type="ECO:0000256" key="8">
    <source>
        <dbReference type="ARBA" id="ARBA00023014"/>
    </source>
</evidence>
<feature type="domain" description="Serine dehydratase beta chain" evidence="13">
    <location>
        <begin position="22"/>
        <end position="174"/>
    </location>
</feature>
<name>A0A286GSH4_9BACT</name>
<comment type="similarity">
    <text evidence="3 11">Belongs to the iron-sulfur dependent L-serine dehydratase family.</text>
</comment>
<dbReference type="InterPro" id="IPR051318">
    <property type="entry name" value="Fe-S_L-Ser"/>
</dbReference>
<evidence type="ECO:0000256" key="2">
    <source>
        <dbReference type="ARBA" id="ARBA00004742"/>
    </source>
</evidence>
<dbReference type="EMBL" id="OCNH01000008">
    <property type="protein sequence ID" value="SOD98495.1"/>
    <property type="molecule type" value="Genomic_DNA"/>
</dbReference>
<evidence type="ECO:0000256" key="7">
    <source>
        <dbReference type="ARBA" id="ARBA00023004"/>
    </source>
</evidence>
<dbReference type="InterPro" id="IPR004644">
    <property type="entry name" value="Fe-S_L-Ser_mono"/>
</dbReference>
<dbReference type="GO" id="GO:0046872">
    <property type="term" value="F:metal ion binding"/>
    <property type="evidence" value="ECO:0007669"/>
    <property type="project" value="UniProtKB-KW"/>
</dbReference>